<feature type="region of interest" description="Disordered" evidence="1">
    <location>
        <begin position="64"/>
        <end position="91"/>
    </location>
</feature>
<protein>
    <submittedName>
        <fullName evidence="2">Uncharacterized protein</fullName>
    </submittedName>
</protein>
<name>A0AAD9W6I3_PHOAM</name>
<feature type="compositionally biased region" description="Basic and acidic residues" evidence="1">
    <location>
        <begin position="276"/>
        <end position="285"/>
    </location>
</feature>
<reference evidence="2" key="1">
    <citation type="submission" date="2023-06" db="EMBL/GenBank/DDBJ databases">
        <authorList>
            <person name="Noh H."/>
        </authorList>
    </citation>
    <scope>NUCLEOTIDE SEQUENCE</scope>
    <source>
        <strain evidence="2">DUCC20226</strain>
    </source>
</reference>
<evidence type="ECO:0000313" key="2">
    <source>
        <dbReference type="EMBL" id="KAK2609713.1"/>
    </source>
</evidence>
<evidence type="ECO:0000256" key="1">
    <source>
        <dbReference type="SAM" id="MobiDB-lite"/>
    </source>
</evidence>
<proteinExistence type="predicted"/>
<accession>A0AAD9W6I3</accession>
<feature type="region of interest" description="Disordered" evidence="1">
    <location>
        <begin position="260"/>
        <end position="285"/>
    </location>
</feature>
<feature type="region of interest" description="Disordered" evidence="1">
    <location>
        <begin position="398"/>
        <end position="435"/>
    </location>
</feature>
<dbReference type="Proteomes" id="UP001265746">
    <property type="component" value="Unassembled WGS sequence"/>
</dbReference>
<dbReference type="EMBL" id="JAUJFL010000002">
    <property type="protein sequence ID" value="KAK2609713.1"/>
    <property type="molecule type" value="Genomic_DNA"/>
</dbReference>
<keyword evidence="3" id="KW-1185">Reference proteome</keyword>
<gene>
    <name evidence="2" type="ORF">N8I77_003201</name>
</gene>
<sequence length="435" mass="48886">MRPTSGSKAENDEQHRATEQQVREISRRMFNDCFPNLLKKRNLTEETCPSSFRVQVENICERKARERQGRTKQRSKAPASAASQHVERTNTDHLANDRFDSRIPRVATPEAEEFRMSYPDLRDYPTWKVKLYMLGSKIMRRQRKGRPYTGLPEVTPEEIQEFPIQFRSIPGFRPHETQISDAHATAFLQALKLLGLSLTEVRRLAQANGSSHSAHLLEATQPAADDYVPEYLIDKFMDVFEISGEEEAFRFLRESKAKAAGTIQKSGPSHRKRSKTATEESHESPNMRMLGRHATSGRAVREQAFALDAVFNPLEDDPYGGALAFGPMRDIGVLIDDNPAVFGITRIQNSRGETMVAGSSGRSVRNNDNSSPVLNRTIDVYIEDDLVGAAESTAPVEKFRRLMSSSPTPQSPKKRARRELTDAITEEGSGDGHDV</sequence>
<feature type="region of interest" description="Disordered" evidence="1">
    <location>
        <begin position="1"/>
        <end position="22"/>
    </location>
</feature>
<comment type="caution">
    <text evidence="2">The sequence shown here is derived from an EMBL/GenBank/DDBJ whole genome shotgun (WGS) entry which is preliminary data.</text>
</comment>
<feature type="compositionally biased region" description="Basic and acidic residues" evidence="1">
    <location>
        <begin position="9"/>
        <end position="22"/>
    </location>
</feature>
<dbReference type="AlphaFoldDB" id="A0AAD9W6I3"/>
<evidence type="ECO:0000313" key="3">
    <source>
        <dbReference type="Proteomes" id="UP001265746"/>
    </source>
</evidence>
<organism evidence="2 3">
    <name type="scientific">Phomopsis amygdali</name>
    <name type="common">Fusicoccum amygdali</name>
    <dbReference type="NCBI Taxonomy" id="1214568"/>
    <lineage>
        <taxon>Eukaryota</taxon>
        <taxon>Fungi</taxon>
        <taxon>Dikarya</taxon>
        <taxon>Ascomycota</taxon>
        <taxon>Pezizomycotina</taxon>
        <taxon>Sordariomycetes</taxon>
        <taxon>Sordariomycetidae</taxon>
        <taxon>Diaporthales</taxon>
        <taxon>Diaporthaceae</taxon>
        <taxon>Diaporthe</taxon>
    </lineage>
</organism>